<dbReference type="EMBL" id="JBHTAS010000001">
    <property type="protein sequence ID" value="MFC7140552.1"/>
    <property type="molecule type" value="Genomic_DNA"/>
</dbReference>
<dbReference type="Proteomes" id="UP001596432">
    <property type="component" value="Unassembled WGS sequence"/>
</dbReference>
<dbReference type="GO" id="GO:0016491">
    <property type="term" value="F:oxidoreductase activity"/>
    <property type="evidence" value="ECO:0007669"/>
    <property type="project" value="UniProtKB-KW"/>
</dbReference>
<keyword evidence="3" id="KW-0285">Flavoprotein</keyword>
<evidence type="ECO:0000256" key="5">
    <source>
        <dbReference type="ARBA" id="ARBA00023002"/>
    </source>
</evidence>
<dbReference type="AlphaFoldDB" id="A0ABD5Y4Y7"/>
<proteinExistence type="inferred from homology"/>
<dbReference type="PROSITE" id="PS00221">
    <property type="entry name" value="MIP"/>
    <property type="match status" value="1"/>
</dbReference>
<dbReference type="InterPro" id="IPR007867">
    <property type="entry name" value="GMC_OxRtase_C"/>
</dbReference>
<dbReference type="PANTHER" id="PTHR42784">
    <property type="entry name" value="PYRANOSE 2-OXIDASE"/>
    <property type="match status" value="1"/>
</dbReference>
<dbReference type="InterPro" id="IPR051473">
    <property type="entry name" value="P2Ox-like"/>
</dbReference>
<dbReference type="InterPro" id="IPR022357">
    <property type="entry name" value="MIP_CS"/>
</dbReference>
<evidence type="ECO:0000256" key="1">
    <source>
        <dbReference type="ARBA" id="ARBA00001974"/>
    </source>
</evidence>
<keyword evidence="5" id="KW-0560">Oxidoreductase</keyword>
<feature type="region of interest" description="Disordered" evidence="6">
    <location>
        <begin position="456"/>
        <end position="481"/>
    </location>
</feature>
<evidence type="ECO:0000256" key="6">
    <source>
        <dbReference type="SAM" id="MobiDB-lite"/>
    </source>
</evidence>
<comment type="caution">
    <text evidence="9">The sequence shown here is derived from an EMBL/GenBank/DDBJ whole genome shotgun (WGS) entry which is preliminary data.</text>
</comment>
<dbReference type="InterPro" id="IPR000172">
    <property type="entry name" value="GMC_OxRdtase_N"/>
</dbReference>
<dbReference type="Pfam" id="PF00732">
    <property type="entry name" value="GMC_oxred_N"/>
    <property type="match status" value="1"/>
</dbReference>
<dbReference type="SUPFAM" id="SSF51905">
    <property type="entry name" value="FAD/NAD(P)-binding domain"/>
    <property type="match status" value="1"/>
</dbReference>
<evidence type="ECO:0000256" key="2">
    <source>
        <dbReference type="ARBA" id="ARBA00010790"/>
    </source>
</evidence>
<sequence>MSATDRTPSERADVCVVGAGPAGGIVAHSLATRGHDVVVLEAGPRVPLDERLARMERHQRPAHDWTDVWGMGGERDAYTSTGDVDYPLNRTRIKGVGGTTLHWIGYTPRLHPKDFEMESRYGLATDWPISYDDLRPYYAAAETEMGVSGADDNPFAPPREEPFPMEAFPPSHSDSILGAACEELGIDVHSVPQARNSEGYDGRSACVGYGTCHPVCPSGAKYDGSVHIRKAESEGARVLDRVPVQRLEHDTEGERVEAAVYATPDGTEHRQEARQFVIACGAIETPRLLLLSKSETYPDGLANSSGAVGRYLMDHLLYLVTGQLTEPTGQHQVGFSTSVTHQFYDHEEASPGSFFVGFLNYAGPSPVEAALSDGGWGDDVTAAIRRSYGGHIGTEALVEQLPDPASRVTLDDSRTDDHGNPVPDVHWTVGDHGRATAEKAIRVQRDILEEAGASIDYATPPDRPLSGSHPMGTTRMGEDPSESVVDSRLRTHDLANLTIASSSVFPTGGAMNPTLTIAALSLKAADHIHEDR</sequence>
<comment type="similarity">
    <text evidence="2">Belongs to the GMC oxidoreductase family.</text>
</comment>
<dbReference type="PANTHER" id="PTHR42784:SF1">
    <property type="entry name" value="PYRANOSE 2-OXIDASE"/>
    <property type="match status" value="1"/>
</dbReference>
<keyword evidence="4" id="KW-0274">FAD</keyword>
<gene>
    <name evidence="9" type="ORF">ACFQMA_12040</name>
</gene>
<evidence type="ECO:0000313" key="9">
    <source>
        <dbReference type="EMBL" id="MFC7140552.1"/>
    </source>
</evidence>
<dbReference type="Pfam" id="PF05199">
    <property type="entry name" value="GMC_oxred_C"/>
    <property type="match status" value="1"/>
</dbReference>
<dbReference type="RefSeq" id="WP_274326107.1">
    <property type="nucleotide sequence ID" value="NZ_CP118158.1"/>
</dbReference>
<feature type="domain" description="Glucose-methanol-choline oxidoreductase C-terminal" evidence="8">
    <location>
        <begin position="402"/>
        <end position="520"/>
    </location>
</feature>
<feature type="domain" description="Glucose-methanol-choline oxidoreductase N-terminal" evidence="7">
    <location>
        <begin position="94"/>
        <end position="316"/>
    </location>
</feature>
<evidence type="ECO:0000256" key="4">
    <source>
        <dbReference type="ARBA" id="ARBA00022827"/>
    </source>
</evidence>
<organism evidence="9 10">
    <name type="scientific">Halosimplex aquaticum</name>
    <dbReference type="NCBI Taxonomy" id="3026162"/>
    <lineage>
        <taxon>Archaea</taxon>
        <taxon>Methanobacteriati</taxon>
        <taxon>Methanobacteriota</taxon>
        <taxon>Stenosarchaea group</taxon>
        <taxon>Halobacteria</taxon>
        <taxon>Halobacteriales</taxon>
        <taxon>Haloarculaceae</taxon>
        <taxon>Halosimplex</taxon>
    </lineage>
</organism>
<protein>
    <submittedName>
        <fullName evidence="9">GMC family oxidoreductase</fullName>
    </submittedName>
</protein>
<dbReference type="SUPFAM" id="SSF54373">
    <property type="entry name" value="FAD-linked reductases, C-terminal domain"/>
    <property type="match status" value="1"/>
</dbReference>
<keyword evidence="10" id="KW-1185">Reference proteome</keyword>
<dbReference type="InterPro" id="IPR036188">
    <property type="entry name" value="FAD/NAD-bd_sf"/>
</dbReference>
<name>A0ABD5Y4Y7_9EURY</name>
<reference evidence="9 10" key="1">
    <citation type="journal article" date="2019" name="Int. J. Syst. Evol. Microbiol.">
        <title>The Global Catalogue of Microorganisms (GCM) 10K type strain sequencing project: providing services to taxonomists for standard genome sequencing and annotation.</title>
        <authorList>
            <consortium name="The Broad Institute Genomics Platform"/>
            <consortium name="The Broad Institute Genome Sequencing Center for Infectious Disease"/>
            <person name="Wu L."/>
            <person name="Ma J."/>
        </authorList>
    </citation>
    <scope>NUCLEOTIDE SEQUENCE [LARGE SCALE GENOMIC DNA]</scope>
    <source>
        <strain evidence="9 10">XZYJT29</strain>
    </source>
</reference>
<dbReference type="GeneID" id="78820848"/>
<dbReference type="Gene3D" id="3.50.50.60">
    <property type="entry name" value="FAD/NAD(P)-binding domain"/>
    <property type="match status" value="2"/>
</dbReference>
<evidence type="ECO:0000259" key="7">
    <source>
        <dbReference type="Pfam" id="PF00732"/>
    </source>
</evidence>
<evidence type="ECO:0000313" key="10">
    <source>
        <dbReference type="Proteomes" id="UP001596432"/>
    </source>
</evidence>
<dbReference type="Pfam" id="PF13450">
    <property type="entry name" value="NAD_binding_8"/>
    <property type="match status" value="1"/>
</dbReference>
<accession>A0ABD5Y4Y7</accession>
<evidence type="ECO:0000256" key="3">
    <source>
        <dbReference type="ARBA" id="ARBA00022630"/>
    </source>
</evidence>
<evidence type="ECO:0000259" key="8">
    <source>
        <dbReference type="Pfam" id="PF05199"/>
    </source>
</evidence>
<comment type="cofactor">
    <cofactor evidence="1">
        <name>FAD</name>
        <dbReference type="ChEBI" id="CHEBI:57692"/>
    </cofactor>
</comment>